<dbReference type="KEGG" id="vg:22276613"/>
<sequence>MVREGINMINKYKKLWDEITQQIVNVEIINFKNETVTIESTDDSGLSEIRGFEEVEFIDYYG</sequence>
<proteinExistence type="predicted"/>
<protein>
    <submittedName>
        <fullName evidence="1">Uncharacterized protein</fullName>
    </submittedName>
</protein>
<evidence type="ECO:0000313" key="1">
    <source>
        <dbReference type="EMBL" id="AFX93467.1"/>
    </source>
</evidence>
<evidence type="ECO:0000313" key="2">
    <source>
        <dbReference type="Proteomes" id="UP000028568"/>
    </source>
</evidence>
<dbReference type="EMBL" id="KC012913">
    <property type="protein sequence ID" value="AFX93467.1"/>
    <property type="molecule type" value="Genomic_DNA"/>
</dbReference>
<dbReference type="GeneID" id="22276613"/>
<name>A0A075BEG1_9CAUD</name>
<organism evidence="1 2">
    <name type="scientific">Staphylococcus phage Team1</name>
    <dbReference type="NCBI Taxonomy" id="1262512"/>
    <lineage>
        <taxon>Viruses</taxon>
        <taxon>Duplodnaviria</taxon>
        <taxon>Heunggongvirae</taxon>
        <taxon>Uroviricota</taxon>
        <taxon>Caudoviricetes</taxon>
        <taxon>Herelleviridae</taxon>
        <taxon>Twortvirinae</taxon>
        <taxon>Kayvirus</taxon>
        <taxon>Kayvirus G1</taxon>
    </lineage>
</organism>
<reference evidence="1 2" key="1">
    <citation type="journal article" date="2014" name="PLoS ONE">
        <title>Improving the Safety of Staphylococcus aureus Polyvalent Phages by Their Production on a Staphylococcus xylosus Strain.</title>
        <authorList>
            <person name="El Haddad L."/>
            <person name="Ben Abdallah N."/>
            <person name="Plante P.L."/>
            <person name="Dumaresq J."/>
            <person name="Katsarava R."/>
            <person name="Labrie S."/>
            <person name="Corbeil J."/>
            <person name="St-Gelais D."/>
            <person name="Moineau S."/>
        </authorList>
    </citation>
    <scope>NUCLEOTIDE SEQUENCE [LARGE SCALE GENOMIC DNA]</scope>
</reference>
<dbReference type="Proteomes" id="UP000028568">
    <property type="component" value="Segment"/>
</dbReference>
<dbReference type="RefSeq" id="YP_009098350.1">
    <property type="nucleotide sequence ID" value="NC_025417.1"/>
</dbReference>
<accession>A0A075BEG1</accession>